<dbReference type="RefSeq" id="WP_144256968.1">
    <property type="nucleotide sequence ID" value="NZ_VJZT01000012.1"/>
</dbReference>
<protein>
    <submittedName>
        <fullName evidence="4">T9SS type A sorting domain-containing protein</fullName>
    </submittedName>
</protein>
<dbReference type="AlphaFoldDB" id="A0A553DYA1"/>
<proteinExistence type="predicted"/>
<evidence type="ECO:0000256" key="2">
    <source>
        <dbReference type="SAM" id="SignalP"/>
    </source>
</evidence>
<reference evidence="4 5" key="1">
    <citation type="submission" date="2019-07" db="EMBL/GenBank/DDBJ databases">
        <title>Novel species of Flavobacterium.</title>
        <authorList>
            <person name="Liu Q."/>
            <person name="Xin Y.-H."/>
        </authorList>
    </citation>
    <scope>NUCLEOTIDE SEQUENCE [LARGE SCALE GENOMIC DNA]</scope>
    <source>
        <strain evidence="4 5">LB1R34</strain>
    </source>
</reference>
<feature type="signal peptide" evidence="2">
    <location>
        <begin position="1"/>
        <end position="28"/>
    </location>
</feature>
<dbReference type="InterPro" id="IPR026444">
    <property type="entry name" value="Secre_tail"/>
</dbReference>
<dbReference type="Pfam" id="PF18962">
    <property type="entry name" value="Por_Secre_tail"/>
    <property type="match status" value="1"/>
</dbReference>
<evidence type="ECO:0000313" key="5">
    <source>
        <dbReference type="Proteomes" id="UP000316371"/>
    </source>
</evidence>
<dbReference type="OrthoDB" id="5294031at2"/>
<dbReference type="EMBL" id="VJZT01000012">
    <property type="protein sequence ID" value="TRX37784.1"/>
    <property type="molecule type" value="Genomic_DNA"/>
</dbReference>
<evidence type="ECO:0000313" key="4">
    <source>
        <dbReference type="EMBL" id="TRX37784.1"/>
    </source>
</evidence>
<comment type="caution">
    <text evidence="4">The sequence shown here is derived from an EMBL/GenBank/DDBJ whole genome shotgun (WGS) entry which is preliminary data.</text>
</comment>
<sequence>MKKSLHERKGLLFAVSILFFGFTAGVHAQDYSWTGAADTDFYNTANWTNSTSAPIVFDNAGWKVARTHALGNSAVISKFVDWQPGIFDSTDGNLTVNADFNIFYNDKLNGTITVNTGATFTCRHIFRLGSEGTGILNVNGGTFRSNDPVNNPQLVLIGVLSGGNGIATINDGGTISGGYQLEIGTRDYYPTGLLNVNTGGTADAYWATVVGPNGTVNIDGGNLNTGQALIVGDLYVDNAGTEGTTGTIVGKLNINSGTVMVNQNDLDSPALNLNAKAKVVIDNGSLIIKRSGTDFTSIVNGYVTAGQIVPAAGKEIVVAYDGVLTTVTAKKSLGINDFDVSNRFAIYPNPVQESINIMAKGNFNGDLKVSVVTITGQTVIKSQTIKANAGSYTVVSKNKLASGMYLVQINTGTTTVSKKIMVK</sequence>
<gene>
    <name evidence="4" type="ORF">FNW21_11870</name>
</gene>
<evidence type="ECO:0000256" key="1">
    <source>
        <dbReference type="ARBA" id="ARBA00022729"/>
    </source>
</evidence>
<feature type="domain" description="Secretion system C-terminal sorting" evidence="3">
    <location>
        <begin position="346"/>
        <end position="422"/>
    </location>
</feature>
<dbReference type="Proteomes" id="UP000316371">
    <property type="component" value="Unassembled WGS sequence"/>
</dbReference>
<evidence type="ECO:0000259" key="3">
    <source>
        <dbReference type="Pfam" id="PF18962"/>
    </source>
</evidence>
<keyword evidence="1 2" id="KW-0732">Signal</keyword>
<dbReference type="NCBIfam" id="TIGR04183">
    <property type="entry name" value="Por_Secre_tail"/>
    <property type="match status" value="1"/>
</dbReference>
<organism evidence="4 5">
    <name type="scientific">Flavobacterium restrictum</name>
    <dbReference type="NCBI Taxonomy" id="2594428"/>
    <lineage>
        <taxon>Bacteria</taxon>
        <taxon>Pseudomonadati</taxon>
        <taxon>Bacteroidota</taxon>
        <taxon>Flavobacteriia</taxon>
        <taxon>Flavobacteriales</taxon>
        <taxon>Flavobacteriaceae</taxon>
        <taxon>Flavobacterium</taxon>
    </lineage>
</organism>
<feature type="chain" id="PRO_5022065184" evidence="2">
    <location>
        <begin position="29"/>
        <end position="423"/>
    </location>
</feature>
<keyword evidence="5" id="KW-1185">Reference proteome</keyword>
<accession>A0A553DYA1</accession>
<name>A0A553DYA1_9FLAO</name>